<keyword evidence="2" id="KW-1185">Reference proteome</keyword>
<sequence length="80" mass="8762">MSKRLEAMRRNPAGGWTIGDVAALCREFGALCEPPRGGGSHYKIGHAALAEKLTIPFKRPIKPIYVRSLVAFIDRLRASA</sequence>
<dbReference type="STRING" id="1122133.SAMN02745157_2554"/>
<dbReference type="EMBL" id="FQUP01000002">
    <property type="protein sequence ID" value="SHF61648.1"/>
    <property type="molecule type" value="Genomic_DNA"/>
</dbReference>
<proteinExistence type="predicted"/>
<dbReference type="Proteomes" id="UP000184485">
    <property type="component" value="Unassembled WGS sequence"/>
</dbReference>
<name>A0A1M5D3U2_9HYPH</name>
<reference evidence="1 2" key="1">
    <citation type="submission" date="2016-11" db="EMBL/GenBank/DDBJ databases">
        <authorList>
            <person name="Jaros S."/>
            <person name="Januszkiewicz K."/>
            <person name="Wedrychowicz H."/>
        </authorList>
    </citation>
    <scope>NUCLEOTIDE SEQUENCE [LARGE SCALE GENOMIC DNA]</scope>
    <source>
        <strain evidence="1 2">DSM 19436</strain>
    </source>
</reference>
<organism evidence="1 2">
    <name type="scientific">Kaistia soli DSM 19436</name>
    <dbReference type="NCBI Taxonomy" id="1122133"/>
    <lineage>
        <taxon>Bacteria</taxon>
        <taxon>Pseudomonadati</taxon>
        <taxon>Pseudomonadota</taxon>
        <taxon>Alphaproteobacteria</taxon>
        <taxon>Hyphomicrobiales</taxon>
        <taxon>Kaistiaceae</taxon>
        <taxon>Kaistia</taxon>
    </lineage>
</organism>
<dbReference type="AlphaFoldDB" id="A0A1M5D3U2"/>
<evidence type="ECO:0000313" key="1">
    <source>
        <dbReference type="EMBL" id="SHF61648.1"/>
    </source>
</evidence>
<protein>
    <recommendedName>
        <fullName evidence="3">HicA toxin of toxin-antitoxin</fullName>
    </recommendedName>
</protein>
<gene>
    <name evidence="1" type="ORF">SAMN02745157_2554</name>
</gene>
<evidence type="ECO:0000313" key="2">
    <source>
        <dbReference type="Proteomes" id="UP000184485"/>
    </source>
</evidence>
<evidence type="ECO:0008006" key="3">
    <source>
        <dbReference type="Google" id="ProtNLM"/>
    </source>
</evidence>
<accession>A0A1M5D3U2</accession>
<dbReference type="OrthoDB" id="308644at2"/>